<reference evidence="2 3" key="1">
    <citation type="journal article" date="2021" name="Nat. Plants">
        <title>The Taxus genome provides insights into paclitaxel biosynthesis.</title>
        <authorList>
            <person name="Xiong X."/>
            <person name="Gou J."/>
            <person name="Liao Q."/>
            <person name="Li Y."/>
            <person name="Zhou Q."/>
            <person name="Bi G."/>
            <person name="Li C."/>
            <person name="Du R."/>
            <person name="Wang X."/>
            <person name="Sun T."/>
            <person name="Guo L."/>
            <person name="Liang H."/>
            <person name="Lu P."/>
            <person name="Wu Y."/>
            <person name="Zhang Z."/>
            <person name="Ro D.K."/>
            <person name="Shang Y."/>
            <person name="Huang S."/>
            <person name="Yan J."/>
        </authorList>
    </citation>
    <scope>NUCLEOTIDE SEQUENCE [LARGE SCALE GENOMIC DNA]</scope>
    <source>
        <strain evidence="2">Ta-2019</strain>
    </source>
</reference>
<dbReference type="PANTHER" id="PTHR47548:SF1">
    <property type="entry name" value="S-ADENOSYL-L-METHIONINE-DEPENDENT METHYLTRANSFERASES SUPERFAMILY PROTEIN"/>
    <property type="match status" value="1"/>
</dbReference>
<keyword evidence="3" id="KW-1185">Reference proteome</keyword>
<dbReference type="InterPro" id="IPR053304">
    <property type="entry name" value="RNA_M5U_MTase"/>
</dbReference>
<sequence>MATVKGMLMRCSRSDTLISATSSNSQKRNFQFAFSSNYLEKSEIRQNLKSKFSIRAKKATVTPKISQSSKPQSPPRKHSTQNLNLKGTFSEAEKREELHDTKPPENTGEDLKAALQCEHFQRCSGCTHEWRLDRPFMLEEVKNFFVDHGVHDFTFTTERVWEWRCRAKLAVRGTSKIPQIGIYEEGTHNIVDIPFCR</sequence>
<dbReference type="AlphaFoldDB" id="A0AA38CLF7"/>
<accession>A0AA38CLF7</accession>
<dbReference type="PANTHER" id="PTHR47548">
    <property type="entry name" value="BNAA06G32370D PROTEIN"/>
    <property type="match status" value="1"/>
</dbReference>
<comment type="caution">
    <text evidence="2">The sequence shown here is derived from an EMBL/GenBank/DDBJ whole genome shotgun (WGS) entry which is preliminary data.</text>
</comment>
<dbReference type="Proteomes" id="UP000824469">
    <property type="component" value="Unassembled WGS sequence"/>
</dbReference>
<evidence type="ECO:0000256" key="1">
    <source>
        <dbReference type="SAM" id="MobiDB-lite"/>
    </source>
</evidence>
<evidence type="ECO:0000313" key="2">
    <source>
        <dbReference type="EMBL" id="KAH9298879.1"/>
    </source>
</evidence>
<name>A0AA38CLF7_TAXCH</name>
<protein>
    <submittedName>
        <fullName evidence="2">Uncharacterized protein</fullName>
    </submittedName>
</protein>
<feature type="compositionally biased region" description="Basic and acidic residues" evidence="1">
    <location>
        <begin position="91"/>
        <end position="103"/>
    </location>
</feature>
<feature type="region of interest" description="Disordered" evidence="1">
    <location>
        <begin position="59"/>
        <end position="108"/>
    </location>
</feature>
<evidence type="ECO:0000313" key="3">
    <source>
        <dbReference type="Proteomes" id="UP000824469"/>
    </source>
</evidence>
<gene>
    <name evidence="2" type="ORF">KI387_030561</name>
</gene>
<organism evidence="2 3">
    <name type="scientific">Taxus chinensis</name>
    <name type="common">Chinese yew</name>
    <name type="synonym">Taxus wallichiana var. chinensis</name>
    <dbReference type="NCBI Taxonomy" id="29808"/>
    <lineage>
        <taxon>Eukaryota</taxon>
        <taxon>Viridiplantae</taxon>
        <taxon>Streptophyta</taxon>
        <taxon>Embryophyta</taxon>
        <taxon>Tracheophyta</taxon>
        <taxon>Spermatophyta</taxon>
        <taxon>Pinopsida</taxon>
        <taxon>Pinidae</taxon>
        <taxon>Conifers II</taxon>
        <taxon>Cupressales</taxon>
        <taxon>Taxaceae</taxon>
        <taxon>Taxus</taxon>
    </lineage>
</organism>
<feature type="non-terminal residue" evidence="2">
    <location>
        <position position="197"/>
    </location>
</feature>
<proteinExistence type="predicted"/>
<dbReference type="EMBL" id="JAHRHJ020000010">
    <property type="protein sequence ID" value="KAH9298879.1"/>
    <property type="molecule type" value="Genomic_DNA"/>
</dbReference>